<organism evidence="1 2">
    <name type="scientific">Pisum sativum</name>
    <name type="common">Garden pea</name>
    <name type="synonym">Lathyrus oleraceus</name>
    <dbReference type="NCBI Taxonomy" id="3888"/>
    <lineage>
        <taxon>Eukaryota</taxon>
        <taxon>Viridiplantae</taxon>
        <taxon>Streptophyta</taxon>
        <taxon>Embryophyta</taxon>
        <taxon>Tracheophyta</taxon>
        <taxon>Spermatophyta</taxon>
        <taxon>Magnoliopsida</taxon>
        <taxon>eudicotyledons</taxon>
        <taxon>Gunneridae</taxon>
        <taxon>Pentapetalae</taxon>
        <taxon>rosids</taxon>
        <taxon>fabids</taxon>
        <taxon>Fabales</taxon>
        <taxon>Fabaceae</taxon>
        <taxon>Papilionoideae</taxon>
        <taxon>50 kb inversion clade</taxon>
        <taxon>NPAAA clade</taxon>
        <taxon>Hologalegina</taxon>
        <taxon>IRL clade</taxon>
        <taxon>Fabeae</taxon>
        <taxon>Lathyrus</taxon>
    </lineage>
</organism>
<evidence type="ECO:0000313" key="2">
    <source>
        <dbReference type="Proteomes" id="UP001058974"/>
    </source>
</evidence>
<dbReference type="Proteomes" id="UP001058974">
    <property type="component" value="Chromosome 7"/>
</dbReference>
<proteinExistence type="predicted"/>
<name>A0A9D4ZWW1_PEA</name>
<reference evidence="1 2" key="1">
    <citation type="journal article" date="2022" name="Nat. Genet.">
        <title>Improved pea reference genome and pan-genome highlight genomic features and evolutionary characteristics.</title>
        <authorList>
            <person name="Yang T."/>
            <person name="Liu R."/>
            <person name="Luo Y."/>
            <person name="Hu S."/>
            <person name="Wang D."/>
            <person name="Wang C."/>
            <person name="Pandey M.K."/>
            <person name="Ge S."/>
            <person name="Xu Q."/>
            <person name="Li N."/>
            <person name="Li G."/>
            <person name="Huang Y."/>
            <person name="Saxena R.K."/>
            <person name="Ji Y."/>
            <person name="Li M."/>
            <person name="Yan X."/>
            <person name="He Y."/>
            <person name="Liu Y."/>
            <person name="Wang X."/>
            <person name="Xiang C."/>
            <person name="Varshney R.K."/>
            <person name="Ding H."/>
            <person name="Gao S."/>
            <person name="Zong X."/>
        </authorList>
    </citation>
    <scope>NUCLEOTIDE SEQUENCE [LARGE SCALE GENOMIC DNA]</scope>
    <source>
        <strain evidence="1 2">cv. Zhongwan 6</strain>
    </source>
</reference>
<comment type="caution">
    <text evidence="1">The sequence shown here is derived from an EMBL/GenBank/DDBJ whole genome shotgun (WGS) entry which is preliminary data.</text>
</comment>
<dbReference type="Gramene" id="Psat07G0221100-T1">
    <property type="protein sequence ID" value="KAI5385523.1"/>
    <property type="gene ID" value="KIW84_072211"/>
</dbReference>
<accession>A0A9D4ZWW1</accession>
<evidence type="ECO:0000313" key="1">
    <source>
        <dbReference type="EMBL" id="KAI5385523.1"/>
    </source>
</evidence>
<keyword evidence="2" id="KW-1185">Reference proteome</keyword>
<sequence>MYYVYGVALPLTIAFEKFVDFNEFRNHGLDLLSHIRQDASCIKSNVFGISISLTSVLIAKEIVCEEVGVHMDMYPRASSFLDKILDKILATKDNLASVSSLLPKAKILHQLLLSNFHPREDALETLTYVDKHLIFFILLRTMINLPLTIFKFLRKKIIASHEKVSSLIPFERVLSEIFLQVLLRMCRRLG</sequence>
<dbReference type="AlphaFoldDB" id="A0A9D4ZWW1"/>
<protein>
    <submittedName>
        <fullName evidence="1">Uncharacterized protein</fullName>
    </submittedName>
</protein>
<gene>
    <name evidence="1" type="ORF">KIW84_072211</name>
</gene>
<dbReference type="EMBL" id="JAMSHJ010000007">
    <property type="protein sequence ID" value="KAI5385523.1"/>
    <property type="molecule type" value="Genomic_DNA"/>
</dbReference>